<dbReference type="PROSITE" id="PS51318">
    <property type="entry name" value="TAT"/>
    <property type="match status" value="1"/>
</dbReference>
<dbReference type="RefSeq" id="WP_093583600.1">
    <property type="nucleotide sequence ID" value="NZ_FPBA01000026.1"/>
</dbReference>
<dbReference type="Proteomes" id="UP000199546">
    <property type="component" value="Unassembled WGS sequence"/>
</dbReference>
<dbReference type="EMBL" id="FPBA01000026">
    <property type="protein sequence ID" value="SFU02439.1"/>
    <property type="molecule type" value="Genomic_DNA"/>
</dbReference>
<feature type="chain" id="PRO_5011442485" description="Small secreted domain" evidence="1">
    <location>
        <begin position="25"/>
        <end position="88"/>
    </location>
</feature>
<reference evidence="3" key="1">
    <citation type="submission" date="2016-10" db="EMBL/GenBank/DDBJ databases">
        <authorList>
            <person name="Varghese N."/>
            <person name="Submissions S."/>
        </authorList>
    </citation>
    <scope>NUCLEOTIDE SEQUENCE [LARGE SCALE GENOMIC DNA]</scope>
    <source>
        <strain evidence="3">DSM 46136</strain>
    </source>
</reference>
<gene>
    <name evidence="2" type="ORF">SAMN05660657_04826</name>
</gene>
<feature type="signal peptide" evidence="1">
    <location>
        <begin position="1"/>
        <end position="24"/>
    </location>
</feature>
<evidence type="ECO:0000313" key="3">
    <source>
        <dbReference type="Proteomes" id="UP000199546"/>
    </source>
</evidence>
<accession>A0A1I7CSR5</accession>
<name>A0A1I7CSR5_9ACTN</name>
<evidence type="ECO:0000256" key="1">
    <source>
        <dbReference type="SAM" id="SignalP"/>
    </source>
</evidence>
<evidence type="ECO:0008006" key="4">
    <source>
        <dbReference type="Google" id="ProtNLM"/>
    </source>
</evidence>
<protein>
    <recommendedName>
        <fullName evidence="4">Small secreted domain</fullName>
    </recommendedName>
</protein>
<keyword evidence="1" id="KW-0732">Signal</keyword>
<dbReference type="AlphaFoldDB" id="A0A1I7CSR5"/>
<dbReference type="STRING" id="1296565.SAMN05660657_04826"/>
<sequence length="88" mass="8826">MQIRRTAVTLASVAALGIGGVALAAPASAQPIFTGGLVNVNIEDVNVQIPIGVAANVCGVTVAVIAEVQPAPFDCDAAVMQDLPVAFR</sequence>
<proteinExistence type="predicted"/>
<evidence type="ECO:0000313" key="2">
    <source>
        <dbReference type="EMBL" id="SFU02439.1"/>
    </source>
</evidence>
<keyword evidence="3" id="KW-1185">Reference proteome</keyword>
<organism evidence="2 3">
    <name type="scientific">Geodermatophilus amargosae</name>
    <dbReference type="NCBI Taxonomy" id="1296565"/>
    <lineage>
        <taxon>Bacteria</taxon>
        <taxon>Bacillati</taxon>
        <taxon>Actinomycetota</taxon>
        <taxon>Actinomycetes</taxon>
        <taxon>Geodermatophilales</taxon>
        <taxon>Geodermatophilaceae</taxon>
        <taxon>Geodermatophilus</taxon>
    </lineage>
</organism>
<dbReference type="InterPro" id="IPR006311">
    <property type="entry name" value="TAT_signal"/>
</dbReference>